<comment type="caution">
    <text evidence="7">The sequence shown here is derived from an EMBL/GenBank/DDBJ whole genome shotgun (WGS) entry which is preliminary data.</text>
</comment>
<dbReference type="EMBL" id="LNYC01000070">
    <property type="protein sequence ID" value="KTC97484.1"/>
    <property type="molecule type" value="Genomic_DNA"/>
</dbReference>
<evidence type="ECO:0000256" key="3">
    <source>
        <dbReference type="ARBA" id="ARBA00022741"/>
    </source>
</evidence>
<dbReference type="InterPro" id="IPR011611">
    <property type="entry name" value="PfkB_dom"/>
</dbReference>
<keyword evidence="2 7" id="KW-0808">Transferase</keyword>
<dbReference type="SUPFAM" id="SSF53613">
    <property type="entry name" value="Ribokinase-like"/>
    <property type="match status" value="1"/>
</dbReference>
<name>A0A0W0TPJ2_9GAMM</name>
<comment type="similarity">
    <text evidence="1">Belongs to the carbohydrate kinase PfkB family.</text>
</comment>
<dbReference type="GO" id="GO:0005524">
    <property type="term" value="F:ATP binding"/>
    <property type="evidence" value="ECO:0007669"/>
    <property type="project" value="UniProtKB-KW"/>
</dbReference>
<evidence type="ECO:0000256" key="5">
    <source>
        <dbReference type="ARBA" id="ARBA00022840"/>
    </source>
</evidence>
<evidence type="ECO:0000256" key="4">
    <source>
        <dbReference type="ARBA" id="ARBA00022777"/>
    </source>
</evidence>
<dbReference type="GO" id="GO:0016301">
    <property type="term" value="F:kinase activity"/>
    <property type="evidence" value="ECO:0007669"/>
    <property type="project" value="UniProtKB-KW"/>
</dbReference>
<proteinExistence type="inferred from homology"/>
<dbReference type="STRING" id="45065.Lgee_1805"/>
<protein>
    <submittedName>
        <fullName evidence="7">IolC/IolB transferase kinase protein</fullName>
    </submittedName>
</protein>
<dbReference type="PANTHER" id="PTHR43085">
    <property type="entry name" value="HEXOKINASE FAMILY MEMBER"/>
    <property type="match status" value="1"/>
</dbReference>
<sequence>MPEWMTDNCEPRPMDVISMGRVAVDLYAEQVGWRLADAHSFAKYLGGCAGNIAVGAARLGLKSGMCSCVGRDDMGVFLRETLAREGVDTRLLHESAEHLTGLVLLGVQPPDTFPLMFYRNDCADMQLKPGMISDAPVCLRYRETACLISLQS</sequence>
<evidence type="ECO:0000313" key="8">
    <source>
        <dbReference type="Proteomes" id="UP000054785"/>
    </source>
</evidence>
<dbReference type="PANTHER" id="PTHR43085:SF49">
    <property type="entry name" value="5-DEHYDRO-2-DEOXYGLUCONOKINASE"/>
    <property type="match status" value="1"/>
</dbReference>
<feature type="domain" description="Carbohydrate kinase PfkB" evidence="6">
    <location>
        <begin position="16"/>
        <end position="127"/>
    </location>
</feature>
<dbReference type="Gene3D" id="2.20.150.10">
    <property type="entry name" value="putative 5-dehydro-2- deoxygluconokinase"/>
    <property type="match status" value="1"/>
</dbReference>
<keyword evidence="8" id="KW-1185">Reference proteome</keyword>
<evidence type="ECO:0000256" key="2">
    <source>
        <dbReference type="ARBA" id="ARBA00022679"/>
    </source>
</evidence>
<dbReference type="PATRIC" id="fig|45065.4.peg.1960"/>
<keyword evidence="4 7" id="KW-0418">Kinase</keyword>
<dbReference type="InterPro" id="IPR050306">
    <property type="entry name" value="PfkB_Carbo_kinase"/>
</dbReference>
<dbReference type="Pfam" id="PF00294">
    <property type="entry name" value="PfkB"/>
    <property type="match status" value="1"/>
</dbReference>
<keyword evidence="3" id="KW-0547">Nucleotide-binding</keyword>
<evidence type="ECO:0000256" key="1">
    <source>
        <dbReference type="ARBA" id="ARBA00010688"/>
    </source>
</evidence>
<keyword evidence="5" id="KW-0067">ATP-binding</keyword>
<dbReference type="Gene3D" id="3.40.1190.20">
    <property type="match status" value="1"/>
</dbReference>
<gene>
    <name evidence="7" type="primary">iolCB</name>
    <name evidence="7" type="ORF">Lgee_1805</name>
</gene>
<dbReference type="AlphaFoldDB" id="A0A0W0TPJ2"/>
<evidence type="ECO:0000313" key="7">
    <source>
        <dbReference type="EMBL" id="KTC97484.1"/>
    </source>
</evidence>
<organism evidence="7 8">
    <name type="scientific">Legionella geestiana</name>
    <dbReference type="NCBI Taxonomy" id="45065"/>
    <lineage>
        <taxon>Bacteria</taxon>
        <taxon>Pseudomonadati</taxon>
        <taxon>Pseudomonadota</taxon>
        <taxon>Gammaproteobacteria</taxon>
        <taxon>Legionellales</taxon>
        <taxon>Legionellaceae</taxon>
        <taxon>Legionella</taxon>
    </lineage>
</organism>
<dbReference type="InterPro" id="IPR023314">
    <property type="entry name" value="Myo_inos_IolC-like_sf"/>
</dbReference>
<reference evidence="7 8" key="1">
    <citation type="submission" date="2015-11" db="EMBL/GenBank/DDBJ databases">
        <title>Genomic analysis of 38 Legionella species identifies large and diverse effector repertoires.</title>
        <authorList>
            <person name="Burstein D."/>
            <person name="Amaro F."/>
            <person name="Zusman T."/>
            <person name="Lifshitz Z."/>
            <person name="Cohen O."/>
            <person name="Gilbert J.A."/>
            <person name="Pupko T."/>
            <person name="Shuman H.A."/>
            <person name="Segal G."/>
        </authorList>
    </citation>
    <scope>NUCLEOTIDE SEQUENCE [LARGE SCALE GENOMIC DNA]</scope>
    <source>
        <strain evidence="7 8">ATCC 49504</strain>
    </source>
</reference>
<accession>A0A0W0TPJ2</accession>
<dbReference type="Proteomes" id="UP000054785">
    <property type="component" value="Unassembled WGS sequence"/>
</dbReference>
<dbReference type="InterPro" id="IPR029056">
    <property type="entry name" value="Ribokinase-like"/>
</dbReference>
<evidence type="ECO:0000259" key="6">
    <source>
        <dbReference type="Pfam" id="PF00294"/>
    </source>
</evidence>